<dbReference type="PROSITE" id="PS50937">
    <property type="entry name" value="HTH_MERR_2"/>
    <property type="match status" value="1"/>
</dbReference>
<dbReference type="InterPro" id="IPR000551">
    <property type="entry name" value="MerR-type_HTH_dom"/>
</dbReference>
<name>A0A6H9Z8S8_9ACTN</name>
<dbReference type="CDD" id="cd00592">
    <property type="entry name" value="HTH_MerR-like"/>
    <property type="match status" value="1"/>
</dbReference>
<dbReference type="PANTHER" id="PTHR30204">
    <property type="entry name" value="REDOX-CYCLING DRUG-SENSING TRANSCRIPTIONAL ACTIVATOR SOXR"/>
    <property type="match status" value="1"/>
</dbReference>
<dbReference type="InterPro" id="IPR047057">
    <property type="entry name" value="MerR_fam"/>
</dbReference>
<dbReference type="InterPro" id="IPR009061">
    <property type="entry name" value="DNA-bd_dom_put_sf"/>
</dbReference>
<dbReference type="AlphaFoldDB" id="A0A6H9Z8S8"/>
<dbReference type="GO" id="GO:0003677">
    <property type="term" value="F:DNA binding"/>
    <property type="evidence" value="ECO:0007669"/>
    <property type="project" value="UniProtKB-KW"/>
</dbReference>
<feature type="domain" description="HTH merR-type" evidence="2">
    <location>
        <begin position="6"/>
        <end position="75"/>
    </location>
</feature>
<evidence type="ECO:0000256" key="1">
    <source>
        <dbReference type="ARBA" id="ARBA00023125"/>
    </source>
</evidence>
<dbReference type="GO" id="GO:0003700">
    <property type="term" value="F:DNA-binding transcription factor activity"/>
    <property type="evidence" value="ECO:0007669"/>
    <property type="project" value="InterPro"/>
</dbReference>
<evidence type="ECO:0000313" key="3">
    <source>
        <dbReference type="EMBL" id="KAB2350296.1"/>
    </source>
</evidence>
<proteinExistence type="predicted"/>
<dbReference type="SMART" id="SM00422">
    <property type="entry name" value="HTH_MERR"/>
    <property type="match status" value="1"/>
</dbReference>
<dbReference type="OrthoDB" id="9809391at2"/>
<protein>
    <submittedName>
        <fullName evidence="3">MerR family transcriptional regulator</fullName>
    </submittedName>
</protein>
<dbReference type="PANTHER" id="PTHR30204:SF93">
    <property type="entry name" value="HTH MERR-TYPE DOMAIN-CONTAINING PROTEIN"/>
    <property type="match status" value="1"/>
</dbReference>
<keyword evidence="4" id="KW-1185">Reference proteome</keyword>
<dbReference type="SUPFAM" id="SSF46955">
    <property type="entry name" value="Putative DNA-binding domain"/>
    <property type="match status" value="1"/>
</dbReference>
<comment type="caution">
    <text evidence="3">The sequence shown here is derived from an EMBL/GenBank/DDBJ whole genome shotgun (WGS) entry which is preliminary data.</text>
</comment>
<keyword evidence="1" id="KW-0238">DNA-binding</keyword>
<accession>A0A6H9Z8S8</accession>
<dbReference type="RefSeq" id="WP_151560044.1">
    <property type="nucleotide sequence ID" value="NZ_WBMT01000004.1"/>
</dbReference>
<sequence length="315" mass="34243">MDRDILYSIGDLAQKTGLTVKTIRFYSDRGIVAPTGRNPAGHRLYDVAALARLEFVRTLRGLGLNLATIGKVMDGESSLAEVAAAHAEALAAQINVLQLRHAVLTMAARHGVTPEEMELMSRLARLSEDERRRLVGDSLGSVFKELDADPHFAGISRSMTPELPDSPDTVQIQAWVELAEILQDSDFRASLRRMVQDHAAERASSPTAGPSRDLVAAVCAQAHPAQAGGVAPQSPQADAVVAEMTAHYARLVGHAANVDDNDLLQRLLARLERANDPRRQRYMQLLCLVNSWSAPEEASPALDWSVQALRARIPA</sequence>
<dbReference type="Proteomes" id="UP000468735">
    <property type="component" value="Unassembled WGS sequence"/>
</dbReference>
<dbReference type="EMBL" id="WBMT01000004">
    <property type="protein sequence ID" value="KAB2350296.1"/>
    <property type="molecule type" value="Genomic_DNA"/>
</dbReference>
<organism evidence="3 4">
    <name type="scientific">Actinomadura rudentiformis</name>
    <dbReference type="NCBI Taxonomy" id="359158"/>
    <lineage>
        <taxon>Bacteria</taxon>
        <taxon>Bacillati</taxon>
        <taxon>Actinomycetota</taxon>
        <taxon>Actinomycetes</taxon>
        <taxon>Streptosporangiales</taxon>
        <taxon>Thermomonosporaceae</taxon>
        <taxon>Actinomadura</taxon>
    </lineage>
</organism>
<dbReference type="PRINTS" id="PR00040">
    <property type="entry name" value="HTHMERR"/>
</dbReference>
<evidence type="ECO:0000259" key="2">
    <source>
        <dbReference type="PROSITE" id="PS50937"/>
    </source>
</evidence>
<reference evidence="3 4" key="1">
    <citation type="submission" date="2019-09" db="EMBL/GenBank/DDBJ databases">
        <title>Actinomadura physcomitrii sp. nov., a novel actinomycete isolated from moss [Physcomitrium sphaericum (Ludw) Fuernr].</title>
        <authorList>
            <person name="Zhuang X."/>
            <person name="Liu C."/>
        </authorList>
    </citation>
    <scope>NUCLEOTIDE SEQUENCE [LARGE SCALE GENOMIC DNA]</scope>
    <source>
        <strain evidence="3 4">HMC1</strain>
    </source>
</reference>
<evidence type="ECO:0000313" key="4">
    <source>
        <dbReference type="Proteomes" id="UP000468735"/>
    </source>
</evidence>
<dbReference type="Pfam" id="PF13411">
    <property type="entry name" value="MerR_1"/>
    <property type="match status" value="1"/>
</dbReference>
<gene>
    <name evidence="3" type="ORF">F8566_10995</name>
</gene>
<dbReference type="Gene3D" id="1.10.1660.10">
    <property type="match status" value="1"/>
</dbReference>